<dbReference type="EC" id="2.4.1.258" evidence="3"/>
<feature type="transmembrane region" description="Helical" evidence="11">
    <location>
        <begin position="187"/>
        <end position="207"/>
    </location>
</feature>
<proteinExistence type="predicted"/>
<sequence length="423" mass="47665">MAVKNSTSAHAKRSRKKAAASSSLIPKFMKNPKTTMALALLIIDSLLVSFIIAYVPYTKIDWDAYMSQVSGFLGGERDYKNLKGDTGPLVYPAGFLYVYSAIQYVTGGQVFPAQILFGILYIINLGIVLLIYVKTDVLPWWALILLCLSKRVHSIFVLRLFNDCTMVILSVAFSPSKKEKKRSGSNFASFFMCSAAVSIKMNVLLYAPSLFILMLKAMSISGVISALAGAALVQIVLGLPFLLSFPIEYISRAFNLGRIFIHFWSVNFKFVPEPIFVSKEFALSLLIAHLVLLVLFAHYKWCKHEGGLFKFLRSRISFCSITSCSAWPKTLKKEHIVTTMFVGNFIGIICARSLHYQFYSWYFYSLPHLLWITAFPTLLRVLIFVGVELCWNVFPSNLYSSLLLLCLHLLIVCGLWYSMAENP</sequence>
<comment type="catalytic activity">
    <reaction evidence="10">
        <text>an alpha-D-Man-(1-&gt;2)-alpha-D-Man-(1-&gt;2)-alpha-D-Man-(1-&gt;3)-[alpha-D-Man-(1-&gt;6)]-beta-D-Man-(1-&gt;4)-beta-D-GlcNAc-(1-&gt;4)-alpha-D-GlcNAc-diphospho-di-trans,poly-cis-dolichol + a di-trans,poly-cis-dolichyl beta-D-mannosyl phosphate = an alpha-D-Man-(1-&gt;2)-alpha-D-Man-(1-&gt;2)-alpha-D-Man-(1-&gt;3)-[alpha-D-Man-(1-&gt;3)-alpha-D-Man-(1-&gt;6)]-beta-D-Man-(1-&gt;4)-beta-D-GlcNAc-(1-&gt;4)-alpha-D-GlcNAc-diphospho-di-trans,poly-cis-dolichol + a di-trans,poly-cis-dolichyl phosphate + H(+)</text>
        <dbReference type="Rhea" id="RHEA:29527"/>
        <dbReference type="Rhea" id="RHEA-COMP:19498"/>
        <dbReference type="Rhea" id="RHEA-COMP:19501"/>
        <dbReference type="Rhea" id="RHEA-COMP:19516"/>
        <dbReference type="Rhea" id="RHEA-COMP:19517"/>
        <dbReference type="ChEBI" id="CHEBI:15378"/>
        <dbReference type="ChEBI" id="CHEBI:57683"/>
        <dbReference type="ChEBI" id="CHEBI:58211"/>
        <dbReference type="ChEBI" id="CHEBI:132515"/>
        <dbReference type="ChEBI" id="CHEBI:132516"/>
        <dbReference type="EC" id="2.4.1.258"/>
    </reaction>
    <physiologicalReaction direction="left-to-right" evidence="10">
        <dbReference type="Rhea" id="RHEA:29528"/>
    </physiologicalReaction>
</comment>
<dbReference type="PANTHER" id="PTHR12646:SF0">
    <property type="entry name" value="DOL-P-MAN:MAN(5)GLCNAC(2)-PP-DOL ALPHA-1,3-MANNOSYLTRANSFERASE"/>
    <property type="match status" value="1"/>
</dbReference>
<feature type="transmembrane region" description="Helical" evidence="11">
    <location>
        <begin position="113"/>
        <end position="133"/>
    </location>
</feature>
<organism evidence="12 13">
    <name type="scientific">Gossypium darwinii</name>
    <name type="common">Darwin's cotton</name>
    <name type="synonym">Gossypium barbadense var. darwinii</name>
    <dbReference type="NCBI Taxonomy" id="34276"/>
    <lineage>
        <taxon>Eukaryota</taxon>
        <taxon>Viridiplantae</taxon>
        <taxon>Streptophyta</taxon>
        <taxon>Embryophyta</taxon>
        <taxon>Tracheophyta</taxon>
        <taxon>Spermatophyta</taxon>
        <taxon>Magnoliopsida</taxon>
        <taxon>eudicotyledons</taxon>
        <taxon>Gunneridae</taxon>
        <taxon>Pentapetalae</taxon>
        <taxon>rosids</taxon>
        <taxon>malvids</taxon>
        <taxon>Malvales</taxon>
        <taxon>Malvaceae</taxon>
        <taxon>Malvoideae</taxon>
        <taxon>Gossypium</taxon>
    </lineage>
</organism>
<reference evidence="12 13" key="1">
    <citation type="submission" date="2019-06" db="EMBL/GenBank/DDBJ databases">
        <title>WGS assembly of Gossypium darwinii.</title>
        <authorList>
            <person name="Chen Z.J."/>
            <person name="Sreedasyam A."/>
            <person name="Ando A."/>
            <person name="Song Q."/>
            <person name="De L."/>
            <person name="Hulse-Kemp A."/>
            <person name="Ding M."/>
            <person name="Ye W."/>
            <person name="Kirkbride R."/>
            <person name="Jenkins J."/>
            <person name="Plott C."/>
            <person name="Lovell J."/>
            <person name="Lin Y.-M."/>
            <person name="Vaughn R."/>
            <person name="Liu B."/>
            <person name="Li W."/>
            <person name="Simpson S."/>
            <person name="Scheffler B."/>
            <person name="Saski C."/>
            <person name="Grover C."/>
            <person name="Hu G."/>
            <person name="Conover J."/>
            <person name="Carlson J."/>
            <person name="Shu S."/>
            <person name="Boston L."/>
            <person name="Williams M."/>
            <person name="Peterson D."/>
            <person name="Mcgee K."/>
            <person name="Jones D."/>
            <person name="Wendel J."/>
            <person name="Stelly D."/>
            <person name="Grimwood J."/>
            <person name="Schmutz J."/>
        </authorList>
    </citation>
    <scope>NUCLEOTIDE SEQUENCE [LARGE SCALE GENOMIC DNA]</scope>
    <source>
        <strain evidence="12">1808015.09</strain>
    </source>
</reference>
<comment type="pathway">
    <text evidence="2">Protein modification; protein glycosylation.</text>
</comment>
<evidence type="ECO:0000256" key="11">
    <source>
        <dbReference type="SAM" id="Phobius"/>
    </source>
</evidence>
<keyword evidence="8 11" id="KW-1133">Transmembrane helix</keyword>
<keyword evidence="6 11" id="KW-0812">Transmembrane</keyword>
<gene>
    <name evidence="12" type="ORF">ES288_A12G011600v1</name>
</gene>
<keyword evidence="5" id="KW-0808">Transferase</keyword>
<dbReference type="AlphaFoldDB" id="A0A5D2E4B1"/>
<dbReference type="GO" id="GO:0052925">
    <property type="term" value="F:dol-P-Man:Man(5)GlcNAc(2)-PP-Dol alpha-1,3-mannosyltransferase activity"/>
    <property type="evidence" value="ECO:0007669"/>
    <property type="project" value="UniProtKB-EC"/>
</dbReference>
<keyword evidence="13" id="KW-1185">Reference proteome</keyword>
<evidence type="ECO:0000256" key="4">
    <source>
        <dbReference type="ARBA" id="ARBA00022676"/>
    </source>
</evidence>
<feature type="transmembrane region" description="Helical" evidence="11">
    <location>
        <begin position="37"/>
        <end position="57"/>
    </location>
</feature>
<evidence type="ECO:0000256" key="9">
    <source>
        <dbReference type="ARBA" id="ARBA00023136"/>
    </source>
</evidence>
<evidence type="ECO:0000256" key="7">
    <source>
        <dbReference type="ARBA" id="ARBA00022824"/>
    </source>
</evidence>
<dbReference type="Proteomes" id="UP000323506">
    <property type="component" value="Chromosome A12"/>
</dbReference>
<feature type="transmembrane region" description="Helical" evidence="11">
    <location>
        <begin position="219"/>
        <end position="242"/>
    </location>
</feature>
<evidence type="ECO:0000256" key="10">
    <source>
        <dbReference type="ARBA" id="ARBA00049506"/>
    </source>
</evidence>
<protein>
    <recommendedName>
        <fullName evidence="3">dolichyl-P-Man:Man5GlcNAc2-PP-dolichol alpha-1,3-mannosyltransferase</fullName>
        <ecNumber evidence="3">2.4.1.258</ecNumber>
    </recommendedName>
</protein>
<accession>A0A5D2E4B1</accession>
<evidence type="ECO:0000256" key="6">
    <source>
        <dbReference type="ARBA" id="ARBA00022692"/>
    </source>
</evidence>
<keyword evidence="9 11" id="KW-0472">Membrane</keyword>
<dbReference type="Pfam" id="PF05208">
    <property type="entry name" value="ALG3"/>
    <property type="match status" value="1"/>
</dbReference>
<evidence type="ECO:0000256" key="3">
    <source>
        <dbReference type="ARBA" id="ARBA00011964"/>
    </source>
</evidence>
<evidence type="ECO:0000256" key="5">
    <source>
        <dbReference type="ARBA" id="ARBA00022679"/>
    </source>
</evidence>
<feature type="transmembrane region" description="Helical" evidence="11">
    <location>
        <begin position="368"/>
        <end position="391"/>
    </location>
</feature>
<feature type="transmembrane region" description="Helical" evidence="11">
    <location>
        <begin position="153"/>
        <end position="175"/>
    </location>
</feature>
<evidence type="ECO:0000256" key="2">
    <source>
        <dbReference type="ARBA" id="ARBA00004922"/>
    </source>
</evidence>
<feature type="transmembrane region" description="Helical" evidence="11">
    <location>
        <begin position="281"/>
        <end position="301"/>
    </location>
</feature>
<evidence type="ECO:0000256" key="8">
    <source>
        <dbReference type="ARBA" id="ARBA00022989"/>
    </source>
</evidence>
<keyword evidence="4" id="KW-0328">Glycosyltransferase</keyword>
<dbReference type="InterPro" id="IPR007873">
    <property type="entry name" value="Glycosyltransferase_ALG3"/>
</dbReference>
<evidence type="ECO:0000313" key="13">
    <source>
        <dbReference type="Proteomes" id="UP000323506"/>
    </source>
</evidence>
<feature type="transmembrane region" description="Helical" evidence="11">
    <location>
        <begin position="89"/>
        <end position="106"/>
    </location>
</feature>
<feature type="transmembrane region" description="Helical" evidence="11">
    <location>
        <begin position="398"/>
        <end position="419"/>
    </location>
</feature>
<name>A0A5D2E4B1_GOSDA</name>
<comment type="subcellular location">
    <subcellularLocation>
        <location evidence="1">Endoplasmic reticulum membrane</location>
        <topology evidence="1">Multi-pass membrane protein</topology>
    </subcellularLocation>
</comment>
<dbReference type="EMBL" id="CM017699">
    <property type="protein sequence ID" value="TYG88304.1"/>
    <property type="molecule type" value="Genomic_DNA"/>
</dbReference>
<feature type="transmembrane region" description="Helical" evidence="11">
    <location>
        <begin position="336"/>
        <end position="356"/>
    </location>
</feature>
<dbReference type="GO" id="GO:0005789">
    <property type="term" value="C:endoplasmic reticulum membrane"/>
    <property type="evidence" value="ECO:0007669"/>
    <property type="project" value="UniProtKB-SubCell"/>
</dbReference>
<dbReference type="PANTHER" id="PTHR12646">
    <property type="entry name" value="NOT56 - RELATED"/>
    <property type="match status" value="1"/>
</dbReference>
<evidence type="ECO:0000313" key="12">
    <source>
        <dbReference type="EMBL" id="TYG88304.1"/>
    </source>
</evidence>
<evidence type="ECO:0000256" key="1">
    <source>
        <dbReference type="ARBA" id="ARBA00004477"/>
    </source>
</evidence>
<keyword evidence="7" id="KW-0256">Endoplasmic reticulum</keyword>